<dbReference type="GO" id="GO:0005524">
    <property type="term" value="F:ATP binding"/>
    <property type="evidence" value="ECO:0007669"/>
    <property type="project" value="UniProtKB-UniRule"/>
</dbReference>
<feature type="domain" description="Protein kinase" evidence="6">
    <location>
        <begin position="9"/>
        <end position="172"/>
    </location>
</feature>
<evidence type="ECO:0000256" key="3">
    <source>
        <dbReference type="ARBA" id="ARBA00022777"/>
    </source>
</evidence>
<dbReference type="GO" id="GO:0004674">
    <property type="term" value="F:protein serine/threonine kinase activity"/>
    <property type="evidence" value="ECO:0007669"/>
    <property type="project" value="InterPro"/>
</dbReference>
<evidence type="ECO:0000313" key="8">
    <source>
        <dbReference type="Proteomes" id="UP000075883"/>
    </source>
</evidence>
<dbReference type="GO" id="GO:0034727">
    <property type="term" value="P:piecemeal microautophagy of the nucleus"/>
    <property type="evidence" value="ECO:0007669"/>
    <property type="project" value="TreeGrafter"/>
</dbReference>
<dbReference type="GO" id="GO:0000422">
    <property type="term" value="P:autophagy of mitochondrion"/>
    <property type="evidence" value="ECO:0007669"/>
    <property type="project" value="TreeGrafter"/>
</dbReference>
<dbReference type="GO" id="GO:0034045">
    <property type="term" value="C:phagophore assembly site membrane"/>
    <property type="evidence" value="ECO:0007669"/>
    <property type="project" value="TreeGrafter"/>
</dbReference>
<proteinExistence type="predicted"/>
<keyword evidence="4 5" id="KW-0067">ATP-binding</keyword>
<dbReference type="EnsemblMetazoa" id="ACUA002575-RA">
    <property type="protein sequence ID" value="ACUA002575-PA"/>
    <property type="gene ID" value="ACUA002575"/>
</dbReference>
<evidence type="ECO:0000313" key="7">
    <source>
        <dbReference type="EnsemblMetazoa" id="ACUA002575-PA"/>
    </source>
</evidence>
<reference evidence="8" key="1">
    <citation type="submission" date="2013-09" db="EMBL/GenBank/DDBJ databases">
        <title>The Genome Sequence of Anopheles culicifacies species A.</title>
        <authorList>
            <consortium name="The Broad Institute Genomics Platform"/>
            <person name="Neafsey D.E."/>
            <person name="Besansky N."/>
            <person name="Howell P."/>
            <person name="Walton C."/>
            <person name="Young S.K."/>
            <person name="Zeng Q."/>
            <person name="Gargeya S."/>
            <person name="Fitzgerald M."/>
            <person name="Haas B."/>
            <person name="Abouelleil A."/>
            <person name="Allen A.W."/>
            <person name="Alvarado L."/>
            <person name="Arachchi H.M."/>
            <person name="Berlin A.M."/>
            <person name="Chapman S.B."/>
            <person name="Gainer-Dewar J."/>
            <person name="Goldberg J."/>
            <person name="Griggs A."/>
            <person name="Gujja S."/>
            <person name="Hansen M."/>
            <person name="Howarth C."/>
            <person name="Imamovic A."/>
            <person name="Ireland A."/>
            <person name="Larimer J."/>
            <person name="McCowan C."/>
            <person name="Murphy C."/>
            <person name="Pearson M."/>
            <person name="Poon T.W."/>
            <person name="Priest M."/>
            <person name="Roberts A."/>
            <person name="Saif S."/>
            <person name="Shea T."/>
            <person name="Sisk P."/>
            <person name="Sykes S."/>
            <person name="Wortman J."/>
            <person name="Nusbaum C."/>
            <person name="Birren B."/>
        </authorList>
    </citation>
    <scope>NUCLEOTIDE SEQUENCE [LARGE SCALE GENOMIC DNA]</scope>
    <source>
        <strain evidence="8">A-37</strain>
    </source>
</reference>
<dbReference type="AlphaFoldDB" id="A0A182LUX6"/>
<dbReference type="PANTHER" id="PTHR24348">
    <property type="entry name" value="SERINE/THREONINE-PROTEIN KINASE UNC-51-RELATED"/>
    <property type="match status" value="1"/>
</dbReference>
<dbReference type="Pfam" id="PF00069">
    <property type="entry name" value="Pkinase"/>
    <property type="match status" value="1"/>
</dbReference>
<dbReference type="Gene3D" id="3.30.200.20">
    <property type="entry name" value="Phosphorylase Kinase, domain 1"/>
    <property type="match status" value="1"/>
</dbReference>
<reference evidence="7" key="2">
    <citation type="submission" date="2020-05" db="UniProtKB">
        <authorList>
            <consortium name="EnsemblMetazoa"/>
        </authorList>
    </citation>
    <scope>IDENTIFICATION</scope>
    <source>
        <strain evidence="7">A-37</strain>
    </source>
</reference>
<dbReference type="PROSITE" id="PS00107">
    <property type="entry name" value="PROTEIN_KINASE_ATP"/>
    <property type="match status" value="1"/>
</dbReference>
<dbReference type="FunFam" id="3.30.200.20:FF:000149">
    <property type="entry name" value="serine/threonine-protein kinase unc-51 isoform X1"/>
    <property type="match status" value="1"/>
</dbReference>
<keyword evidence="3" id="KW-0418">Kinase</keyword>
<keyword evidence="1" id="KW-0808">Transferase</keyword>
<dbReference type="VEuPathDB" id="VectorBase:ACUA002575"/>
<accession>A0A182LUX6</accession>
<evidence type="ECO:0000256" key="5">
    <source>
        <dbReference type="PROSITE-ProRule" id="PRU10141"/>
    </source>
</evidence>
<keyword evidence="8" id="KW-1185">Reference proteome</keyword>
<dbReference type="GO" id="GO:0048675">
    <property type="term" value="P:axon extension"/>
    <property type="evidence" value="ECO:0007669"/>
    <property type="project" value="TreeGrafter"/>
</dbReference>
<dbReference type="InterPro" id="IPR045269">
    <property type="entry name" value="Atg1-like"/>
</dbReference>
<keyword evidence="2 5" id="KW-0547">Nucleotide-binding</keyword>
<dbReference type="GO" id="GO:0010508">
    <property type="term" value="P:positive regulation of autophagy"/>
    <property type="evidence" value="ECO:0007669"/>
    <property type="project" value="TreeGrafter"/>
</dbReference>
<evidence type="ECO:0000256" key="1">
    <source>
        <dbReference type="ARBA" id="ARBA00022679"/>
    </source>
</evidence>
<dbReference type="SMART" id="SM00220">
    <property type="entry name" value="S_TKc"/>
    <property type="match status" value="1"/>
</dbReference>
<dbReference type="STRING" id="139723.A0A182LUX6"/>
<dbReference type="InterPro" id="IPR000719">
    <property type="entry name" value="Prot_kinase_dom"/>
</dbReference>
<evidence type="ECO:0000256" key="2">
    <source>
        <dbReference type="ARBA" id="ARBA00022741"/>
    </source>
</evidence>
<dbReference type="PROSITE" id="PS50011">
    <property type="entry name" value="PROTEIN_KINASE_DOM"/>
    <property type="match status" value="1"/>
</dbReference>
<evidence type="ECO:0000259" key="6">
    <source>
        <dbReference type="PROSITE" id="PS50011"/>
    </source>
</evidence>
<organism evidence="7 8">
    <name type="scientific">Anopheles culicifacies</name>
    <dbReference type="NCBI Taxonomy" id="139723"/>
    <lineage>
        <taxon>Eukaryota</taxon>
        <taxon>Metazoa</taxon>
        <taxon>Ecdysozoa</taxon>
        <taxon>Arthropoda</taxon>
        <taxon>Hexapoda</taxon>
        <taxon>Insecta</taxon>
        <taxon>Pterygota</taxon>
        <taxon>Neoptera</taxon>
        <taxon>Endopterygota</taxon>
        <taxon>Diptera</taxon>
        <taxon>Nematocera</taxon>
        <taxon>Culicoidea</taxon>
        <taxon>Culicidae</taxon>
        <taxon>Anophelinae</taxon>
        <taxon>Anopheles</taxon>
        <taxon>culicifacies species complex</taxon>
    </lineage>
</organism>
<protein>
    <recommendedName>
        <fullName evidence="6">Protein kinase domain-containing protein</fullName>
    </recommendedName>
</protein>
<evidence type="ECO:0000256" key="4">
    <source>
        <dbReference type="ARBA" id="ARBA00022840"/>
    </source>
</evidence>
<dbReference type="GO" id="GO:0061709">
    <property type="term" value="P:reticulophagy"/>
    <property type="evidence" value="ECO:0007669"/>
    <property type="project" value="TreeGrafter"/>
</dbReference>
<dbReference type="GO" id="GO:0005829">
    <property type="term" value="C:cytosol"/>
    <property type="evidence" value="ECO:0007669"/>
    <property type="project" value="TreeGrafter"/>
</dbReference>
<dbReference type="SUPFAM" id="SSF56112">
    <property type="entry name" value="Protein kinase-like (PK-like)"/>
    <property type="match status" value="1"/>
</dbReference>
<dbReference type="GO" id="GO:0005776">
    <property type="term" value="C:autophagosome"/>
    <property type="evidence" value="ECO:0007669"/>
    <property type="project" value="TreeGrafter"/>
</dbReference>
<dbReference type="GO" id="GO:0000045">
    <property type="term" value="P:autophagosome assembly"/>
    <property type="evidence" value="ECO:0007669"/>
    <property type="project" value="TreeGrafter"/>
</dbReference>
<sequence length="172" mass="18877">MEIVGSFEYNSKEIIGHGAFAVVFKGRHREAHYPVAIKSITKKSLAKSQSLLGKEIKILQELSALKHKNVVKLLACTEKDQNVFLVMEISPMIKPSTVTPMIAIRSCFIVSGVIEASRDCSPSVRCSDEDVFITSPSSATGELPVCVMEADESDPDCETERLLLPFVLLSSF</sequence>
<dbReference type="InterPro" id="IPR011009">
    <property type="entry name" value="Kinase-like_dom_sf"/>
</dbReference>
<dbReference type="GO" id="GO:0042594">
    <property type="term" value="P:response to starvation"/>
    <property type="evidence" value="ECO:0007669"/>
    <property type="project" value="TreeGrafter"/>
</dbReference>
<feature type="binding site" evidence="5">
    <location>
        <position position="38"/>
    </location>
    <ligand>
        <name>ATP</name>
        <dbReference type="ChEBI" id="CHEBI:30616"/>
    </ligand>
</feature>
<dbReference type="EMBL" id="AXCM01002627">
    <property type="status" value="NOT_ANNOTATED_CDS"/>
    <property type="molecule type" value="Genomic_DNA"/>
</dbReference>
<dbReference type="InterPro" id="IPR017441">
    <property type="entry name" value="Protein_kinase_ATP_BS"/>
</dbReference>
<dbReference type="Proteomes" id="UP000075883">
    <property type="component" value="Unassembled WGS sequence"/>
</dbReference>
<dbReference type="PANTHER" id="PTHR24348:SF22">
    <property type="entry name" value="NON-SPECIFIC SERINE_THREONINE PROTEIN KINASE"/>
    <property type="match status" value="1"/>
</dbReference>
<name>A0A182LUX6_9DIPT</name>